<evidence type="ECO:0000313" key="2">
    <source>
        <dbReference type="EMBL" id="MBK1632061.1"/>
    </source>
</evidence>
<feature type="domain" description="DEAD/DEAH-box helicase" evidence="1">
    <location>
        <begin position="20"/>
        <end position="58"/>
    </location>
</feature>
<dbReference type="Gene3D" id="3.40.50.300">
    <property type="entry name" value="P-loop containing nucleotide triphosphate hydrolases"/>
    <property type="match status" value="1"/>
</dbReference>
<dbReference type="PANTHER" id="PTHR47962">
    <property type="entry name" value="ATP-DEPENDENT HELICASE LHR-RELATED-RELATED"/>
    <property type="match status" value="1"/>
</dbReference>
<keyword evidence="3" id="KW-1185">Reference proteome</keyword>
<dbReference type="InterPro" id="IPR052511">
    <property type="entry name" value="ATP-dep_Helicase"/>
</dbReference>
<dbReference type="Proteomes" id="UP000748752">
    <property type="component" value="Unassembled WGS sequence"/>
</dbReference>
<sequence>MELFSPATHRWFRQNFAGPTAAQAAGWPIIAAGRNVLITAPTGSGKTLAAFLWSIDRLMGGEGLG</sequence>
<dbReference type="PANTHER" id="PTHR47962:SF5">
    <property type="entry name" value="ATP-DEPENDENT HELICASE LHR-RELATED"/>
    <property type="match status" value="1"/>
</dbReference>
<dbReference type="Pfam" id="PF00270">
    <property type="entry name" value="DEAD"/>
    <property type="match status" value="1"/>
</dbReference>
<dbReference type="InterPro" id="IPR011545">
    <property type="entry name" value="DEAD/DEAH_box_helicase_dom"/>
</dbReference>
<reference evidence="2 3" key="1">
    <citation type="journal article" date="2020" name="Microorganisms">
        <title>Osmotic Adaptation and Compatible Solute Biosynthesis of Phototrophic Bacteria as Revealed from Genome Analyses.</title>
        <authorList>
            <person name="Imhoff J.F."/>
            <person name="Rahn T."/>
            <person name="Kunzel S."/>
            <person name="Keller A."/>
            <person name="Neulinger S.C."/>
        </authorList>
    </citation>
    <scope>NUCLEOTIDE SEQUENCE [LARGE SCALE GENOMIC DNA]</scope>
    <source>
        <strain evidence="2 3">DSM 6210</strain>
    </source>
</reference>
<name>A0ABS1CJF9_9GAMM</name>
<gene>
    <name evidence="2" type="ORF">CKO31_15200</name>
</gene>
<evidence type="ECO:0000259" key="1">
    <source>
        <dbReference type="Pfam" id="PF00270"/>
    </source>
</evidence>
<evidence type="ECO:0000313" key="3">
    <source>
        <dbReference type="Proteomes" id="UP000748752"/>
    </source>
</evidence>
<accession>A0ABS1CJF9</accession>
<dbReference type="SUPFAM" id="SSF52540">
    <property type="entry name" value="P-loop containing nucleoside triphosphate hydrolases"/>
    <property type="match status" value="1"/>
</dbReference>
<feature type="non-terminal residue" evidence="2">
    <location>
        <position position="65"/>
    </location>
</feature>
<protein>
    <recommendedName>
        <fullName evidence="1">DEAD/DEAH-box helicase domain-containing protein</fullName>
    </recommendedName>
</protein>
<comment type="caution">
    <text evidence="2">The sequence shown here is derived from an EMBL/GenBank/DDBJ whole genome shotgun (WGS) entry which is preliminary data.</text>
</comment>
<organism evidence="2 3">
    <name type="scientific">Thiohalocapsa halophila</name>
    <dbReference type="NCBI Taxonomy" id="69359"/>
    <lineage>
        <taxon>Bacteria</taxon>
        <taxon>Pseudomonadati</taxon>
        <taxon>Pseudomonadota</taxon>
        <taxon>Gammaproteobacteria</taxon>
        <taxon>Chromatiales</taxon>
        <taxon>Chromatiaceae</taxon>
        <taxon>Thiohalocapsa</taxon>
    </lineage>
</organism>
<proteinExistence type="predicted"/>
<dbReference type="EMBL" id="NRRV01000038">
    <property type="protein sequence ID" value="MBK1632061.1"/>
    <property type="molecule type" value="Genomic_DNA"/>
</dbReference>
<dbReference type="InterPro" id="IPR027417">
    <property type="entry name" value="P-loop_NTPase"/>
</dbReference>